<proteinExistence type="predicted"/>
<dbReference type="GeneID" id="77936523"/>
<feature type="transmembrane region" description="Helical" evidence="1">
    <location>
        <begin position="6"/>
        <end position="25"/>
    </location>
</feature>
<evidence type="ECO:0000313" key="3">
    <source>
        <dbReference type="Proteomes" id="UP000321915"/>
    </source>
</evidence>
<dbReference type="KEGG" id="vg:77936523"/>
<keyword evidence="1" id="KW-0812">Transmembrane</keyword>
<evidence type="ECO:0000256" key="1">
    <source>
        <dbReference type="SAM" id="Phobius"/>
    </source>
</evidence>
<dbReference type="RefSeq" id="YP_010660529.1">
    <property type="nucleotide sequence ID" value="NC_070877.1"/>
</dbReference>
<keyword evidence="3" id="KW-1185">Reference proteome</keyword>
<gene>
    <name evidence="2" type="primary">163</name>
    <name evidence="2" type="ORF">SEA_QUI_163</name>
</gene>
<protein>
    <submittedName>
        <fullName evidence="2">Membrane protein</fullName>
    </submittedName>
</protein>
<accession>A0A5B8WH70</accession>
<reference evidence="2 3" key="1">
    <citation type="submission" date="2019-07" db="EMBL/GenBank/DDBJ databases">
        <authorList>
            <person name="Abdullah A."/>
            <person name="Lima G.C."/>
            <person name="Cuneo C.K."/>
            <person name="Ennest D.C."/>
            <person name="Fritz K.J."/>
            <person name="Johnson B.T."/>
            <person name="Larson S.M."/>
            <person name="Lemunyete M.N."/>
            <person name="Murray M.B."/>
            <person name="Osmond D.E."/>
            <person name="Patras K.A."/>
            <person name="Ransibrahmanakul S."/>
            <person name="Simpson K.A."/>
            <person name="Thull B.S."/>
            <person name="Wetzel S."/>
            <person name="Bonilla J.A."/>
            <person name="Klyczek K."/>
            <person name="Garlena R.A."/>
            <person name="Russell D.A."/>
            <person name="Pope W.H."/>
            <person name="Jacobs-Sera D."/>
            <person name="Hatfull G.F."/>
        </authorList>
    </citation>
    <scope>NUCLEOTIDE SEQUENCE [LARGE SCALE GENOMIC DNA]</scope>
</reference>
<name>A0A5B8WH70_9CAUD</name>
<keyword evidence="1" id="KW-1133">Transmembrane helix</keyword>
<keyword evidence="1" id="KW-0472">Membrane</keyword>
<evidence type="ECO:0000313" key="2">
    <source>
        <dbReference type="EMBL" id="QED11651.1"/>
    </source>
</evidence>
<sequence>MKKVLIYGAGIVTGVVATPVAAIYIKPFRNALFTGCKKMMVFGAKHDPEYRADIVRDAEKIVDVFVQLKEADRNANL</sequence>
<dbReference type="Proteomes" id="UP000321915">
    <property type="component" value="Segment"/>
</dbReference>
<organism evidence="2 3">
    <name type="scientific">Arthrobacter phage Qui</name>
    <dbReference type="NCBI Taxonomy" id="2603260"/>
    <lineage>
        <taxon>Viruses</taxon>
        <taxon>Duplodnaviria</taxon>
        <taxon>Heunggongvirae</taxon>
        <taxon>Uroviricota</taxon>
        <taxon>Caudoviricetes</taxon>
        <taxon>Quivirus</taxon>
        <taxon>Quivirus qui</taxon>
    </lineage>
</organism>
<dbReference type="EMBL" id="MN183282">
    <property type="protein sequence ID" value="QED11651.1"/>
    <property type="molecule type" value="Genomic_DNA"/>
</dbReference>